<dbReference type="Proteomes" id="UP000014137">
    <property type="component" value="Unassembled WGS sequence"/>
</dbReference>
<keyword evidence="12" id="KW-0129">CBS domain</keyword>
<comment type="similarity">
    <text evidence="2 14">Belongs to the peptidase M50B family.</text>
</comment>
<keyword evidence="5 14" id="KW-0812">Transmembrane</keyword>
<evidence type="ECO:0000256" key="9">
    <source>
        <dbReference type="ARBA" id="ARBA00022833"/>
    </source>
</evidence>
<proteinExistence type="inferred from homology"/>
<evidence type="ECO:0000256" key="11">
    <source>
        <dbReference type="ARBA" id="ARBA00023049"/>
    </source>
</evidence>
<feature type="transmembrane region" description="Helical" evidence="14">
    <location>
        <begin position="20"/>
        <end position="42"/>
    </location>
</feature>
<feature type="transmembrane region" description="Helical" evidence="14">
    <location>
        <begin position="208"/>
        <end position="230"/>
    </location>
</feature>
<feature type="transmembrane region" description="Helical" evidence="14">
    <location>
        <begin position="110"/>
        <end position="132"/>
    </location>
</feature>
<evidence type="ECO:0000256" key="15">
    <source>
        <dbReference type="PIRSR" id="PIRSR006404-1"/>
    </source>
</evidence>
<name>M2Q3Q2_9PSEU</name>
<dbReference type="InterPro" id="IPR008915">
    <property type="entry name" value="Peptidase_M50"/>
</dbReference>
<feature type="domain" description="Peptidase M50" evidence="18">
    <location>
        <begin position="144"/>
        <end position="195"/>
    </location>
</feature>
<keyword evidence="6 14" id="KW-0479">Metal-binding</keyword>
<dbReference type="Gene3D" id="3.10.580.10">
    <property type="entry name" value="CBS-domain"/>
    <property type="match status" value="1"/>
</dbReference>
<protein>
    <recommendedName>
        <fullName evidence="14">Zinc metalloprotease</fullName>
    </recommendedName>
</protein>
<evidence type="ECO:0000256" key="12">
    <source>
        <dbReference type="ARBA" id="ARBA00023122"/>
    </source>
</evidence>
<evidence type="ECO:0000256" key="1">
    <source>
        <dbReference type="ARBA" id="ARBA00004651"/>
    </source>
</evidence>
<dbReference type="GO" id="GO:0008237">
    <property type="term" value="F:metallopeptidase activity"/>
    <property type="evidence" value="ECO:0007669"/>
    <property type="project" value="UniProtKB-UniRule"/>
</dbReference>
<evidence type="ECO:0000313" key="19">
    <source>
        <dbReference type="EMBL" id="EMD26605.1"/>
    </source>
</evidence>
<dbReference type="RefSeq" id="WP_005157662.1">
    <property type="nucleotide sequence ID" value="NZ_ANMG01000032.1"/>
</dbReference>
<dbReference type="SUPFAM" id="SSF54631">
    <property type="entry name" value="CBS-domain pair"/>
    <property type="match status" value="1"/>
</dbReference>
<feature type="domain" description="Peptidase M50" evidence="18">
    <location>
        <begin position="58"/>
        <end position="129"/>
    </location>
</feature>
<evidence type="ECO:0000256" key="13">
    <source>
        <dbReference type="ARBA" id="ARBA00023136"/>
    </source>
</evidence>
<evidence type="ECO:0000256" key="6">
    <source>
        <dbReference type="ARBA" id="ARBA00022723"/>
    </source>
</evidence>
<evidence type="ECO:0000256" key="3">
    <source>
        <dbReference type="ARBA" id="ARBA00022475"/>
    </source>
</evidence>
<keyword evidence="8 14" id="KW-0378">Hydrolase</keyword>
<evidence type="ECO:0000313" key="22">
    <source>
        <dbReference type="Proteomes" id="UP000188551"/>
    </source>
</evidence>
<dbReference type="InterPro" id="IPR046342">
    <property type="entry name" value="CBS_dom_sf"/>
</dbReference>
<evidence type="ECO:0000256" key="14">
    <source>
        <dbReference type="PIRNR" id="PIRNR006404"/>
    </source>
</evidence>
<dbReference type="GO" id="GO:0005886">
    <property type="term" value="C:plasma membrane"/>
    <property type="evidence" value="ECO:0007669"/>
    <property type="project" value="UniProtKB-SubCell"/>
</dbReference>
<evidence type="ECO:0000313" key="21">
    <source>
        <dbReference type="Proteomes" id="UP000014137"/>
    </source>
</evidence>
<dbReference type="Pfam" id="PF00571">
    <property type="entry name" value="CBS"/>
    <property type="match status" value="1"/>
</dbReference>
<sequence length="383" mass="39985">MFCTALPLGRWAGIAVRAHWSALVMLFLIADLLASAALPRAAPGASPGWYWVTGALTAAGFLTSLLLHELSHVAVARRHGLGVKRITLWMLGGAAELEDEPATPGADFRIAIAGPIASALIGMTGLGAAVLVADVVPPLPVSGLAWIGVGNLLLAVVNLLPAMPLDGGRMLRAAVWSRRGDRARAGTVVGRFGQVLGAALGLAGLAQLLLFGSFAGLWLILLGWFLIFAAQAEFAAGPLRDRLGGVRVGEIMNPSPTVAPGWWTVDTFAEHAASTGHDRVFPVLSFDGVLIGVVSLGDLIRVPADARRVTTVADVAREDRAVTVVGVDAHVSELMNRVFLRHGRDLVLVTESSALAGVVGADDLARAVELATLGHRPRASDLR</sequence>
<dbReference type="PIRSF" id="PIRSF006404">
    <property type="entry name" value="UCP006404_Pept_M50_CBS"/>
    <property type="match status" value="1"/>
</dbReference>
<evidence type="ECO:0000256" key="8">
    <source>
        <dbReference type="ARBA" id="ARBA00022801"/>
    </source>
</evidence>
<dbReference type="GO" id="GO:0046872">
    <property type="term" value="F:metal ion binding"/>
    <property type="evidence" value="ECO:0007669"/>
    <property type="project" value="UniProtKB-UniRule"/>
</dbReference>
<dbReference type="GO" id="GO:0006508">
    <property type="term" value="P:proteolysis"/>
    <property type="evidence" value="ECO:0007669"/>
    <property type="project" value="UniProtKB-KW"/>
</dbReference>
<feature type="binding site" evidence="16">
    <location>
        <position position="72"/>
    </location>
    <ligand>
        <name>Zn(2+)</name>
        <dbReference type="ChEBI" id="CHEBI:29105"/>
        <note>catalytic</note>
    </ligand>
</feature>
<keyword evidence="10 14" id="KW-1133">Transmembrane helix</keyword>
<dbReference type="Proteomes" id="UP000188551">
    <property type="component" value="Unassembled WGS sequence"/>
</dbReference>
<dbReference type="OrthoDB" id="9781963at2"/>
<evidence type="ECO:0000259" key="17">
    <source>
        <dbReference type="Pfam" id="PF00571"/>
    </source>
</evidence>
<comment type="caution">
    <text evidence="19">The sequence shown here is derived from an EMBL/GenBank/DDBJ whole genome shotgun (WGS) entry which is preliminary data.</text>
</comment>
<reference evidence="19 21" key="1">
    <citation type="submission" date="2012-10" db="EMBL/GenBank/DDBJ databases">
        <title>Genome assembly of Amycolatopsis azurea DSM 43854.</title>
        <authorList>
            <person name="Khatri I."/>
            <person name="Kaur I."/>
            <person name="Subramanian S."/>
            <person name="Mayilraj S."/>
        </authorList>
    </citation>
    <scope>NUCLEOTIDE SEQUENCE [LARGE SCALE GENOMIC DNA]</scope>
    <source>
        <strain evidence="19 21">DSM 43854</strain>
    </source>
</reference>
<keyword evidence="22" id="KW-1185">Reference proteome</keyword>
<accession>M2Q3Q2</accession>
<evidence type="ECO:0000256" key="2">
    <source>
        <dbReference type="ARBA" id="ARBA00007931"/>
    </source>
</evidence>
<dbReference type="PATRIC" id="fig|1238180.3.peg.3780"/>
<feature type="transmembrane region" description="Helical" evidence="14">
    <location>
        <begin position="183"/>
        <end position="202"/>
    </location>
</feature>
<feature type="active site" evidence="15">
    <location>
        <position position="69"/>
    </location>
</feature>
<keyword evidence="9 14" id="KW-0862">Zinc</keyword>
<evidence type="ECO:0000256" key="10">
    <source>
        <dbReference type="ARBA" id="ARBA00022989"/>
    </source>
</evidence>
<dbReference type="PANTHER" id="PTHR39188">
    <property type="entry name" value="MEMBRANE-ASSOCIATED ZINC METALLOPROTEASE M50B"/>
    <property type="match status" value="1"/>
</dbReference>
<reference evidence="20 22" key="2">
    <citation type="submission" date="2017-02" db="EMBL/GenBank/DDBJ databases">
        <title>Amycolatopsis azurea DSM 43854 draft genome.</title>
        <authorList>
            <person name="Mayilraj S."/>
        </authorList>
    </citation>
    <scope>NUCLEOTIDE SEQUENCE [LARGE SCALE GENOMIC DNA]</scope>
    <source>
        <strain evidence="20 22">DSM 43854</strain>
    </source>
</reference>
<dbReference type="PANTHER" id="PTHR39188:SF3">
    <property type="entry name" value="STAGE IV SPORULATION PROTEIN FB"/>
    <property type="match status" value="1"/>
</dbReference>
<keyword evidence="3 14" id="KW-1003">Cell membrane</keyword>
<organism evidence="19 21">
    <name type="scientific">Amycolatopsis azurea DSM 43854</name>
    <dbReference type="NCBI Taxonomy" id="1238180"/>
    <lineage>
        <taxon>Bacteria</taxon>
        <taxon>Bacillati</taxon>
        <taxon>Actinomycetota</taxon>
        <taxon>Actinomycetes</taxon>
        <taxon>Pseudonocardiales</taxon>
        <taxon>Pseudonocardiaceae</taxon>
        <taxon>Amycolatopsis</taxon>
    </lineage>
</organism>
<dbReference type="InterPro" id="IPR000644">
    <property type="entry name" value="CBS_dom"/>
</dbReference>
<dbReference type="InterPro" id="IPR016483">
    <property type="entry name" value="UCP006404_Pept_M50_CBS"/>
</dbReference>
<evidence type="ECO:0000256" key="7">
    <source>
        <dbReference type="ARBA" id="ARBA00022737"/>
    </source>
</evidence>
<dbReference type="AlphaFoldDB" id="M2Q3Q2"/>
<keyword evidence="7" id="KW-0677">Repeat</keyword>
<feature type="domain" description="CBS" evidence="17">
    <location>
        <begin position="248"/>
        <end position="303"/>
    </location>
</feature>
<keyword evidence="13 14" id="KW-0472">Membrane</keyword>
<keyword evidence="11 14" id="KW-0482">Metalloprotease</keyword>
<evidence type="ECO:0000256" key="16">
    <source>
        <dbReference type="PIRSR" id="PIRSR006404-2"/>
    </source>
</evidence>
<dbReference type="Pfam" id="PF02163">
    <property type="entry name" value="Peptidase_M50"/>
    <property type="match status" value="2"/>
</dbReference>
<evidence type="ECO:0000256" key="5">
    <source>
        <dbReference type="ARBA" id="ARBA00022692"/>
    </source>
</evidence>
<dbReference type="EMBL" id="ANMG01000032">
    <property type="protein sequence ID" value="EMD26605.1"/>
    <property type="molecule type" value="Genomic_DNA"/>
</dbReference>
<dbReference type="EMBL" id="MUXN01000011">
    <property type="protein sequence ID" value="OOC05727.1"/>
    <property type="molecule type" value="Genomic_DNA"/>
</dbReference>
<feature type="binding site" evidence="16">
    <location>
        <position position="68"/>
    </location>
    <ligand>
        <name>Zn(2+)</name>
        <dbReference type="ChEBI" id="CHEBI:29105"/>
        <note>catalytic</note>
    </ligand>
</feature>
<feature type="binding site" evidence="16">
    <location>
        <position position="166"/>
    </location>
    <ligand>
        <name>Zn(2+)</name>
        <dbReference type="ChEBI" id="CHEBI:29105"/>
        <note>catalytic</note>
    </ligand>
</feature>
<evidence type="ECO:0000313" key="20">
    <source>
        <dbReference type="EMBL" id="OOC05727.1"/>
    </source>
</evidence>
<comment type="cofactor">
    <cofactor evidence="14 16">
        <name>Zn(2+)</name>
        <dbReference type="ChEBI" id="CHEBI:29105"/>
    </cofactor>
    <text evidence="14 16">Binds 1 zinc ion per subunit.</text>
</comment>
<feature type="transmembrane region" description="Helical" evidence="14">
    <location>
        <begin position="48"/>
        <end position="68"/>
    </location>
</feature>
<keyword evidence="4 14" id="KW-0645">Protease</keyword>
<gene>
    <name evidence="20" type="ORF">B0293_15340</name>
    <name evidence="19" type="ORF">C791_3449</name>
</gene>
<evidence type="ECO:0000259" key="18">
    <source>
        <dbReference type="Pfam" id="PF02163"/>
    </source>
</evidence>
<feature type="transmembrane region" description="Helical" evidence="14">
    <location>
        <begin position="144"/>
        <end position="162"/>
    </location>
</feature>
<comment type="subcellular location">
    <subcellularLocation>
        <location evidence="1 14">Cell membrane</location>
        <topology evidence="1 14">Multi-pass membrane protein</topology>
    </subcellularLocation>
</comment>
<evidence type="ECO:0000256" key="4">
    <source>
        <dbReference type="ARBA" id="ARBA00022670"/>
    </source>
</evidence>